<reference evidence="3" key="1">
    <citation type="submission" date="2023-05" db="EMBL/GenBank/DDBJ databases">
        <title>Nepenthes gracilis genome sequencing.</title>
        <authorList>
            <person name="Fukushima K."/>
        </authorList>
    </citation>
    <scope>NUCLEOTIDE SEQUENCE</scope>
    <source>
        <strain evidence="3">SING2019-196</strain>
    </source>
</reference>
<evidence type="ECO:0000256" key="2">
    <source>
        <dbReference type="SAM" id="Phobius"/>
    </source>
</evidence>
<sequence length="262" mass="29283">MGTVAEPSSERSETPPSSYYFIEKALKSLEETNPWIESALQRARLAQKTLEVTVESAIAATGSRVSQIRLTSSAHFYQTIESLKDIKGQYDAYEDKLFGKIKEGSLVAASYPLATSTVAFALGFLVLKEPRRFLYHKTLRLFMSEEALLARADAKVKELRLTFERLKAESEKLEKRATIAEEEMKRGSTKLRHAGNQIQKVILSADKIQRQASGLKDALRELPSGEASYFRSQVSKLASEAKREQNVLAKEVSKISNYGISV</sequence>
<feature type="coiled-coil region" evidence="1">
    <location>
        <begin position="149"/>
        <end position="190"/>
    </location>
</feature>
<keyword evidence="2" id="KW-1133">Transmembrane helix</keyword>
<protein>
    <submittedName>
        <fullName evidence="3">Uncharacterized protein</fullName>
    </submittedName>
</protein>
<dbReference type="InterPro" id="IPR053284">
    <property type="entry name" value="RGS1-HXK1_interactor"/>
</dbReference>
<keyword evidence="4" id="KW-1185">Reference proteome</keyword>
<feature type="transmembrane region" description="Helical" evidence="2">
    <location>
        <begin position="106"/>
        <end position="127"/>
    </location>
</feature>
<dbReference type="AlphaFoldDB" id="A0AAD3TLI1"/>
<dbReference type="EMBL" id="BSYO01000040">
    <property type="protein sequence ID" value="GMH31266.1"/>
    <property type="molecule type" value="Genomic_DNA"/>
</dbReference>
<proteinExistence type="predicted"/>
<comment type="caution">
    <text evidence="3">The sequence shown here is derived from an EMBL/GenBank/DDBJ whole genome shotgun (WGS) entry which is preliminary data.</text>
</comment>
<keyword evidence="1" id="KW-0175">Coiled coil</keyword>
<accession>A0AAD3TLI1</accession>
<dbReference type="PANTHER" id="PTHR34554:SF1">
    <property type="entry name" value="ALANINE-TRNA LIGASE"/>
    <property type="match status" value="1"/>
</dbReference>
<gene>
    <name evidence="3" type="ORF">Nepgr_033109</name>
</gene>
<name>A0AAD3TLI1_NEPGR</name>
<evidence type="ECO:0000313" key="4">
    <source>
        <dbReference type="Proteomes" id="UP001279734"/>
    </source>
</evidence>
<keyword evidence="2" id="KW-0812">Transmembrane</keyword>
<evidence type="ECO:0000256" key="1">
    <source>
        <dbReference type="SAM" id="Coils"/>
    </source>
</evidence>
<keyword evidence="2" id="KW-0472">Membrane</keyword>
<dbReference type="PANTHER" id="PTHR34554">
    <property type="entry name" value="RGS1-HXK1-INTERACTING PROTEIN 1"/>
    <property type="match status" value="1"/>
</dbReference>
<organism evidence="3 4">
    <name type="scientific">Nepenthes gracilis</name>
    <name type="common">Slender pitcher plant</name>
    <dbReference type="NCBI Taxonomy" id="150966"/>
    <lineage>
        <taxon>Eukaryota</taxon>
        <taxon>Viridiplantae</taxon>
        <taxon>Streptophyta</taxon>
        <taxon>Embryophyta</taxon>
        <taxon>Tracheophyta</taxon>
        <taxon>Spermatophyta</taxon>
        <taxon>Magnoliopsida</taxon>
        <taxon>eudicotyledons</taxon>
        <taxon>Gunneridae</taxon>
        <taxon>Pentapetalae</taxon>
        <taxon>Caryophyllales</taxon>
        <taxon>Nepenthaceae</taxon>
        <taxon>Nepenthes</taxon>
    </lineage>
</organism>
<dbReference type="Proteomes" id="UP001279734">
    <property type="component" value="Unassembled WGS sequence"/>
</dbReference>
<evidence type="ECO:0000313" key="3">
    <source>
        <dbReference type="EMBL" id="GMH31266.1"/>
    </source>
</evidence>